<name>N6X5U8_9ACTO</name>
<proteinExistence type="predicted"/>
<accession>N6X5U8</accession>
<sequence>MERPISRSAFGPRRAAPVPVHRSPVVPHLFASHDPTTVSRSAPFKQSDPSGGALGSACFAYVRSCGLRGCSVGRGYYLVSCAPELGPVCTWT</sequence>
<gene>
    <name evidence="2" type="ORF">HMPREF9004_0397</name>
</gene>
<reference evidence="2 3" key="1">
    <citation type="submission" date="2013-03" db="EMBL/GenBank/DDBJ databases">
        <title>Reference genome for the Human Microbiome Project.</title>
        <authorList>
            <person name="Aqrawi P."/>
            <person name="Ayvaz T."/>
            <person name="Bess C."/>
            <person name="Blankenburg K."/>
            <person name="Coyle M."/>
            <person name="Deng J."/>
            <person name="Forbes L."/>
            <person name="Fowler G."/>
            <person name="Francisco L."/>
            <person name="Fu Q."/>
            <person name="Gibbs R."/>
            <person name="Gross S."/>
            <person name="Gubbala S."/>
            <person name="Hale W."/>
            <person name="Hemphill L."/>
            <person name="Highlander S."/>
            <person name="Hirani K."/>
            <person name="Jackson L."/>
            <person name="Jakkamsetti A."/>
            <person name="Javaid M."/>
            <person name="Jayaseelan J.C."/>
            <person name="Jiang H."/>
            <person name="Joshi V."/>
            <person name="Korchina V."/>
            <person name="Kovar C."/>
            <person name="Lara F."/>
            <person name="Lee S."/>
            <person name="Liu Y."/>
            <person name="Mata R."/>
            <person name="Mathew T."/>
            <person name="Munidasa M."/>
            <person name="Muzny D."/>
            <person name="Nazareth L."/>
            <person name="Ngo R."/>
            <person name="Nguyen L."/>
            <person name="Nguyen N."/>
            <person name="Okwuonu G."/>
            <person name="Ongeri F."/>
            <person name="Palculict T."/>
            <person name="Patil S."/>
            <person name="Petrosino J."/>
            <person name="Pham C."/>
            <person name="Pham P."/>
            <person name="Pu L.-L."/>
            <person name="Qin X."/>
            <person name="Qu J."/>
            <person name="Reid J."/>
            <person name="Ross M."/>
            <person name="Ruth R."/>
            <person name="Saada N."/>
            <person name="San Lucas F."/>
            <person name="Santibanez J."/>
            <person name="Shang Y."/>
            <person name="Simmons D."/>
            <person name="Song X.-Z."/>
            <person name="Tang L.-Y."/>
            <person name="Thornton R."/>
            <person name="Warren J."/>
            <person name="Weissenberger G."/>
            <person name="Wilczek-Boney K."/>
            <person name="Worley K."/>
            <person name="Youmans B."/>
            <person name="Zhang J."/>
            <person name="Zhang L."/>
            <person name="Zhao Z."/>
            <person name="Zhou C."/>
            <person name="Zhu D."/>
            <person name="Zhu Y."/>
        </authorList>
    </citation>
    <scope>NUCLEOTIDE SEQUENCE [LARGE SCALE GENOMIC DNA]</scope>
    <source>
        <strain evidence="2 3">F0333</strain>
    </source>
</reference>
<dbReference type="STRING" id="888050.HMPREF9004_0397"/>
<dbReference type="PATRIC" id="fig|888050.3.peg.385"/>
<dbReference type="HOGENOM" id="CLU_2406671_0_0_11"/>
<dbReference type="AlphaFoldDB" id="N6X5U8"/>
<comment type="caution">
    <text evidence="2">The sequence shown here is derived from an EMBL/GenBank/DDBJ whole genome shotgun (WGS) entry which is preliminary data.</text>
</comment>
<evidence type="ECO:0000313" key="3">
    <source>
        <dbReference type="Proteomes" id="UP000013015"/>
    </source>
</evidence>
<evidence type="ECO:0000313" key="2">
    <source>
        <dbReference type="EMBL" id="ENO18727.1"/>
    </source>
</evidence>
<protein>
    <submittedName>
        <fullName evidence="2">Uncharacterized protein</fullName>
    </submittedName>
</protein>
<organism evidence="2 3">
    <name type="scientific">Schaalia cardiffensis F0333</name>
    <dbReference type="NCBI Taxonomy" id="888050"/>
    <lineage>
        <taxon>Bacteria</taxon>
        <taxon>Bacillati</taxon>
        <taxon>Actinomycetota</taxon>
        <taxon>Actinomycetes</taxon>
        <taxon>Actinomycetales</taxon>
        <taxon>Actinomycetaceae</taxon>
        <taxon>Schaalia</taxon>
    </lineage>
</organism>
<evidence type="ECO:0000256" key="1">
    <source>
        <dbReference type="SAM" id="MobiDB-lite"/>
    </source>
</evidence>
<feature type="region of interest" description="Disordered" evidence="1">
    <location>
        <begin position="32"/>
        <end position="51"/>
    </location>
</feature>
<dbReference type="EMBL" id="AQHZ01000007">
    <property type="protein sequence ID" value="ENO18727.1"/>
    <property type="molecule type" value="Genomic_DNA"/>
</dbReference>
<keyword evidence="3" id="KW-1185">Reference proteome</keyword>
<dbReference type="Proteomes" id="UP000013015">
    <property type="component" value="Unassembled WGS sequence"/>
</dbReference>